<dbReference type="AlphaFoldDB" id="A0A5J4QR93"/>
<proteinExistence type="predicted"/>
<name>A0A5J4QR93_9ZZZZ</name>
<organism evidence="1">
    <name type="scientific">termite gut metagenome</name>
    <dbReference type="NCBI Taxonomy" id="433724"/>
    <lineage>
        <taxon>unclassified sequences</taxon>
        <taxon>metagenomes</taxon>
        <taxon>organismal metagenomes</taxon>
    </lineage>
</organism>
<reference evidence="1" key="1">
    <citation type="submission" date="2019-03" db="EMBL/GenBank/DDBJ databases">
        <title>Single cell metagenomics reveals metabolic interactions within the superorganism composed of flagellate Streblomastix strix and complex community of Bacteroidetes bacteria on its surface.</title>
        <authorList>
            <person name="Treitli S.C."/>
            <person name="Kolisko M."/>
            <person name="Husnik F."/>
            <person name="Keeling P."/>
            <person name="Hampl V."/>
        </authorList>
    </citation>
    <scope>NUCLEOTIDE SEQUENCE</scope>
    <source>
        <strain evidence="1">STM</strain>
    </source>
</reference>
<gene>
    <name evidence="1" type="ORF">EZS27_026295</name>
</gene>
<sequence>MSKDFKPDMKLRHNKYMEAIAMGKPSASFDGETIDTQELQAEFGKYVQQTTEIFRSLLGTTDSLKYMTTMITDKFEIKASHAHITSVLQSFTPQWTAKGNAKFTPLVIKQYPMKINVEIIPSDVMDEVIGYLYDENLDPKDMPIVKYIIEKLVRPKLDEERETAFATGSYKEPQRDESGKWTPNTAKEVCDGYLTQLCQIKRDGNSKGVNFIFDGNALGTGDQLVTNIEQAVDEVAVNYKNKKMFIHCDPNIVLNYSRAYRDRYKNTKNEDGEKIKVDYTNFTFGPCEGMRGTGAFFITPKENFRHLMSRNPQDQKLRMATQDYTAKI</sequence>
<dbReference type="EMBL" id="SNRY01002587">
    <property type="protein sequence ID" value="KAA6324366.1"/>
    <property type="molecule type" value="Genomic_DNA"/>
</dbReference>
<evidence type="ECO:0000313" key="1">
    <source>
        <dbReference type="EMBL" id="KAA6324366.1"/>
    </source>
</evidence>
<accession>A0A5J4QR93</accession>
<protein>
    <submittedName>
        <fullName evidence="1">Uncharacterized protein</fullName>
    </submittedName>
</protein>
<comment type="caution">
    <text evidence="1">The sequence shown here is derived from an EMBL/GenBank/DDBJ whole genome shotgun (WGS) entry which is preliminary data.</text>
</comment>